<proteinExistence type="predicted"/>
<dbReference type="AlphaFoldDB" id="A0A2U1ATM7"/>
<dbReference type="Proteomes" id="UP000245959">
    <property type="component" value="Unassembled WGS sequence"/>
</dbReference>
<gene>
    <name evidence="2" type="ORF">C8D82_11930</name>
</gene>
<keyword evidence="3" id="KW-1185">Reference proteome</keyword>
<dbReference type="RefSeq" id="WP_116884557.1">
    <property type="nucleotide sequence ID" value="NZ_CABMMC010000007.1"/>
</dbReference>
<sequence>MSIMTEDQVKLLHKLQMAEIPAFKNINPLTLQEDEARDLFRMNLPPLEWINAAAQNEKHELVEKRFIGVSENNCREQMKDWLEKENLTLLQQPNPQFGAGEAWLEYFSQPLKSVNLKALNDHFERWEIPIPRIPVPKDQQEVLRHKAPVPAQEIYARLDAEELGQELQKLRSGRSASEGIQFGFAPGDVGTFEEDTTFHTFLSPLSAPSAKEWERLAGSLPVEELVGQVQVDTVLSDVECKPYYALLSPEELQTEIEYFQANGEFRNGIEIGYASGGKTKAEKSVEPLVTELSDEELDQLEAGTFADWNKLRGQKLLGFSKAQEIPVFRRMSPEELQKELELFAESGKFSSPDISVGHVPERETYKKEFHRPLVPLSEKELTDLAAGKTIRNQDILLAQKLVCRTPQIPGTAVYEKKFSALELAFDDCPQKRLEIYAQYRKEQDERALNKVTPELRAQIKALQESGKGPKIDRENYLAFTRKDAETYIQEHEQNPENTFTPTVYPKRAVPKNEAFPQFKKSNLFSQPQADYLQRSILRDLAAEGHIASPETVGEFLGKLEFITDAQAKELIKPHLGKSAGTGLLNQCRAYMESGKIFNEKEIKTIADVQRLYQVNRGMDFDKKAALKDLIEGGYIQSNDALAKIKFTTELQDDALIAKYSDARIGRNLRARINDLIDEAKIGQIADEDFQQMSISKGMQIIAANAELECSKHPMATQGQIALLQKMEQRGQIDLHKIDLTRLRFRTADQWIKQNINNPARNTHNPDAPATTKQRGLLTLLVREKLIKNIPYSEWRDMTVDQASKRISSVPPRLLQQAIERQNAPQRNISPRQRTSMER</sequence>
<organism evidence="2 3">
    <name type="scientific">Victivallis vadensis</name>
    <dbReference type="NCBI Taxonomy" id="172901"/>
    <lineage>
        <taxon>Bacteria</taxon>
        <taxon>Pseudomonadati</taxon>
        <taxon>Lentisphaerota</taxon>
        <taxon>Lentisphaeria</taxon>
        <taxon>Victivallales</taxon>
        <taxon>Victivallaceae</taxon>
        <taxon>Victivallis</taxon>
    </lineage>
</organism>
<reference evidence="2 3" key="1">
    <citation type="submission" date="2018-04" db="EMBL/GenBank/DDBJ databases">
        <title>Genomic Encyclopedia of Type Strains, Phase IV (KMG-IV): sequencing the most valuable type-strain genomes for metagenomic binning, comparative biology and taxonomic classification.</title>
        <authorList>
            <person name="Goeker M."/>
        </authorList>
    </citation>
    <scope>NUCLEOTIDE SEQUENCE [LARGE SCALE GENOMIC DNA]</scope>
    <source>
        <strain evidence="2 3">DSM 14823</strain>
    </source>
</reference>
<accession>A0A2U1ATM7</accession>
<feature type="region of interest" description="Disordered" evidence="1">
    <location>
        <begin position="818"/>
        <end position="838"/>
    </location>
</feature>
<dbReference type="GeneID" id="78295848"/>
<name>A0A2U1ATM7_9BACT</name>
<evidence type="ECO:0000313" key="2">
    <source>
        <dbReference type="EMBL" id="PVY39789.1"/>
    </source>
</evidence>
<evidence type="ECO:0000313" key="3">
    <source>
        <dbReference type="Proteomes" id="UP000245959"/>
    </source>
</evidence>
<protein>
    <submittedName>
        <fullName evidence="2">Uncharacterized protein</fullName>
    </submittedName>
</protein>
<dbReference type="EMBL" id="QEKH01000019">
    <property type="protein sequence ID" value="PVY39789.1"/>
    <property type="molecule type" value="Genomic_DNA"/>
</dbReference>
<evidence type="ECO:0000256" key="1">
    <source>
        <dbReference type="SAM" id="MobiDB-lite"/>
    </source>
</evidence>
<comment type="caution">
    <text evidence="2">The sequence shown here is derived from an EMBL/GenBank/DDBJ whole genome shotgun (WGS) entry which is preliminary data.</text>
</comment>